<dbReference type="InterPro" id="IPR010994">
    <property type="entry name" value="RuvA_2-like"/>
</dbReference>
<comment type="caution">
    <text evidence="3">The sequence shown here is derived from an EMBL/GenBank/DDBJ whole genome shotgun (WGS) entry which is preliminary data.</text>
</comment>
<dbReference type="Proteomes" id="UP000051412">
    <property type="component" value="Unassembled WGS sequence"/>
</dbReference>
<dbReference type="PANTHER" id="PTHR21180">
    <property type="entry name" value="ENDONUCLEASE/EXONUCLEASE/PHOSPHATASE FAMILY DOMAIN-CONTAINING PROTEIN 1"/>
    <property type="match status" value="1"/>
</dbReference>
<feature type="transmembrane region" description="Helical" evidence="1">
    <location>
        <begin position="6"/>
        <end position="25"/>
    </location>
</feature>
<dbReference type="PANTHER" id="PTHR21180:SF32">
    <property type="entry name" value="ENDONUCLEASE_EXONUCLEASE_PHOSPHATASE FAMILY DOMAIN-CONTAINING PROTEIN 1"/>
    <property type="match status" value="1"/>
</dbReference>
<dbReference type="InterPro" id="IPR019554">
    <property type="entry name" value="Soluble_ligand-bd"/>
</dbReference>
<feature type="domain" description="Helix-hairpin-helix DNA-binding motif class 1" evidence="2">
    <location>
        <begin position="147"/>
        <end position="166"/>
    </location>
</feature>
<dbReference type="GO" id="GO:0003677">
    <property type="term" value="F:DNA binding"/>
    <property type="evidence" value="ECO:0007669"/>
    <property type="project" value="InterPro"/>
</dbReference>
<dbReference type="PATRIC" id="fig|1423782.4.peg.1028"/>
<dbReference type="InterPro" id="IPR004509">
    <property type="entry name" value="Competence_ComEA_HhH"/>
</dbReference>
<keyword evidence="1" id="KW-0812">Transmembrane</keyword>
<keyword evidence="4" id="KW-1185">Reference proteome</keyword>
<feature type="domain" description="Helix-hairpin-helix DNA-binding motif class 1" evidence="2">
    <location>
        <begin position="177"/>
        <end position="196"/>
    </location>
</feature>
<keyword evidence="1" id="KW-0472">Membrane</keyword>
<keyword evidence="1" id="KW-1133">Transmembrane helix</keyword>
<dbReference type="NCBIfam" id="TIGR00426">
    <property type="entry name" value="competence protein ComEA helix-hairpin-helix repeat region"/>
    <property type="match status" value="1"/>
</dbReference>
<dbReference type="EMBL" id="AZGM01000137">
    <property type="protein sequence ID" value="KRM25090.1"/>
    <property type="molecule type" value="Genomic_DNA"/>
</dbReference>
<dbReference type="GO" id="GO:0015627">
    <property type="term" value="C:type II protein secretion system complex"/>
    <property type="evidence" value="ECO:0007669"/>
    <property type="project" value="TreeGrafter"/>
</dbReference>
<dbReference type="Pfam" id="PF12836">
    <property type="entry name" value="HHH_3"/>
    <property type="match status" value="1"/>
</dbReference>
<sequence length="199" mass="21241">MNYRSQLIGGAIVITLLLFFVGRLVTNREASTDQKFTTPASTSSISTSSLHTGRVCVDIKGAVKRPGVYRLTGGARVDEALHAAGGPLPTADMRQVNLAKELTDQQVLYVPTQGEQVPAELAAGSCTAPSKSNDNKPIVNLNSASKEQLCQISGIGDKKADLILAYRQQHGQFKSVDELNQVSGFGEKTVAKIKDQLSV</sequence>
<accession>A0A0R1X4N2</accession>
<evidence type="ECO:0000259" key="2">
    <source>
        <dbReference type="SMART" id="SM00278"/>
    </source>
</evidence>
<protein>
    <submittedName>
        <fullName evidence="3">PTS family cellobiose porter, IIA component</fullName>
    </submittedName>
</protein>
<dbReference type="STRING" id="1423782.FD32_GL000986"/>
<dbReference type="AlphaFoldDB" id="A0A0R1X4N2"/>
<evidence type="ECO:0000313" key="4">
    <source>
        <dbReference type="Proteomes" id="UP000051412"/>
    </source>
</evidence>
<dbReference type="Pfam" id="PF10531">
    <property type="entry name" value="SLBB"/>
    <property type="match status" value="1"/>
</dbReference>
<evidence type="ECO:0000256" key="1">
    <source>
        <dbReference type="SAM" id="Phobius"/>
    </source>
</evidence>
<name>A0A0R1X4N2_9LACO</name>
<dbReference type="GO" id="GO:0006281">
    <property type="term" value="P:DNA repair"/>
    <property type="evidence" value="ECO:0007669"/>
    <property type="project" value="InterPro"/>
</dbReference>
<dbReference type="SUPFAM" id="SSF47781">
    <property type="entry name" value="RuvA domain 2-like"/>
    <property type="match status" value="1"/>
</dbReference>
<dbReference type="InterPro" id="IPR051675">
    <property type="entry name" value="Endo/Exo/Phosphatase_dom_1"/>
</dbReference>
<evidence type="ECO:0000313" key="3">
    <source>
        <dbReference type="EMBL" id="KRM25090.1"/>
    </source>
</evidence>
<gene>
    <name evidence="3" type="ORF">FD32_GL000986</name>
</gene>
<reference evidence="3 4" key="1">
    <citation type="journal article" date="2015" name="Genome Announc.">
        <title>Expanding the biotechnology potential of lactobacilli through comparative genomics of 213 strains and associated genera.</title>
        <authorList>
            <person name="Sun Z."/>
            <person name="Harris H.M."/>
            <person name="McCann A."/>
            <person name="Guo C."/>
            <person name="Argimon S."/>
            <person name="Zhang W."/>
            <person name="Yang X."/>
            <person name="Jeffery I.B."/>
            <person name="Cooney J.C."/>
            <person name="Kagawa T.F."/>
            <person name="Liu W."/>
            <person name="Song Y."/>
            <person name="Salvetti E."/>
            <person name="Wrobel A."/>
            <person name="Rasinkangas P."/>
            <person name="Parkhill J."/>
            <person name="Rea M.C."/>
            <person name="O'Sullivan O."/>
            <person name="Ritari J."/>
            <person name="Douillard F.P."/>
            <person name="Paul Ross R."/>
            <person name="Yang R."/>
            <person name="Briner A.E."/>
            <person name="Felis G.E."/>
            <person name="de Vos W.M."/>
            <person name="Barrangou R."/>
            <person name="Klaenhammer T.R."/>
            <person name="Caufield P.W."/>
            <person name="Cui Y."/>
            <person name="Zhang H."/>
            <person name="O'Toole P.W."/>
        </authorList>
    </citation>
    <scope>NUCLEOTIDE SEQUENCE [LARGE SCALE GENOMIC DNA]</scope>
    <source>
        <strain evidence="3 4">DSM 6035</strain>
    </source>
</reference>
<organism evidence="3 4">
    <name type="scientific">Limosilactobacillus panis DSM 6035</name>
    <dbReference type="NCBI Taxonomy" id="1423782"/>
    <lineage>
        <taxon>Bacteria</taxon>
        <taxon>Bacillati</taxon>
        <taxon>Bacillota</taxon>
        <taxon>Bacilli</taxon>
        <taxon>Lactobacillales</taxon>
        <taxon>Lactobacillaceae</taxon>
        <taxon>Limosilactobacillus</taxon>
    </lineage>
</organism>
<dbReference type="Gene3D" id="1.10.150.280">
    <property type="entry name" value="AF1531-like domain"/>
    <property type="match status" value="1"/>
</dbReference>
<dbReference type="InterPro" id="IPR003583">
    <property type="entry name" value="Hlx-hairpin-Hlx_DNA-bd_motif"/>
</dbReference>
<dbReference type="SMART" id="SM00278">
    <property type="entry name" value="HhH1"/>
    <property type="match status" value="2"/>
</dbReference>
<proteinExistence type="predicted"/>
<dbReference type="GO" id="GO:0015628">
    <property type="term" value="P:protein secretion by the type II secretion system"/>
    <property type="evidence" value="ECO:0007669"/>
    <property type="project" value="TreeGrafter"/>
</dbReference>